<evidence type="ECO:0000313" key="1">
    <source>
        <dbReference type="EMBL" id="RNA23108.1"/>
    </source>
</evidence>
<name>A0A3M7RIJ3_BRAPC</name>
<dbReference type="AlphaFoldDB" id="A0A3M7RIJ3"/>
<dbReference type="Proteomes" id="UP000276133">
    <property type="component" value="Unassembled WGS sequence"/>
</dbReference>
<evidence type="ECO:0000313" key="2">
    <source>
        <dbReference type="Proteomes" id="UP000276133"/>
    </source>
</evidence>
<reference evidence="1 2" key="1">
    <citation type="journal article" date="2018" name="Sci. Rep.">
        <title>Genomic signatures of local adaptation to the degree of environmental predictability in rotifers.</title>
        <authorList>
            <person name="Franch-Gras L."/>
            <person name="Hahn C."/>
            <person name="Garcia-Roger E.M."/>
            <person name="Carmona M.J."/>
            <person name="Serra M."/>
            <person name="Gomez A."/>
        </authorList>
    </citation>
    <scope>NUCLEOTIDE SEQUENCE [LARGE SCALE GENOMIC DNA]</scope>
    <source>
        <strain evidence="1">HYR1</strain>
    </source>
</reference>
<accession>A0A3M7RIJ3</accession>
<protein>
    <submittedName>
        <fullName evidence="1">Uncharacterized protein</fullName>
    </submittedName>
</protein>
<gene>
    <name evidence="1" type="ORF">BpHYR1_005269</name>
</gene>
<proteinExistence type="predicted"/>
<organism evidence="1 2">
    <name type="scientific">Brachionus plicatilis</name>
    <name type="common">Marine rotifer</name>
    <name type="synonym">Brachionus muelleri</name>
    <dbReference type="NCBI Taxonomy" id="10195"/>
    <lineage>
        <taxon>Eukaryota</taxon>
        <taxon>Metazoa</taxon>
        <taxon>Spiralia</taxon>
        <taxon>Gnathifera</taxon>
        <taxon>Rotifera</taxon>
        <taxon>Eurotatoria</taxon>
        <taxon>Monogononta</taxon>
        <taxon>Pseudotrocha</taxon>
        <taxon>Ploima</taxon>
        <taxon>Brachionidae</taxon>
        <taxon>Brachionus</taxon>
    </lineage>
</organism>
<dbReference type="EMBL" id="REGN01003351">
    <property type="protein sequence ID" value="RNA23108.1"/>
    <property type="molecule type" value="Genomic_DNA"/>
</dbReference>
<comment type="caution">
    <text evidence="1">The sequence shown here is derived from an EMBL/GenBank/DDBJ whole genome shotgun (WGS) entry which is preliminary data.</text>
</comment>
<keyword evidence="2" id="KW-1185">Reference proteome</keyword>
<sequence length="64" mass="7535">MFRKVTINNNKCIAIKIGGFFYNRVSRRARPEGFAMLFFDFADFASEGSRFQFSTTPFNMKFFL</sequence>